<name>A0A1G7FL07_9SPHI</name>
<evidence type="ECO:0000313" key="3">
    <source>
        <dbReference type="Proteomes" id="UP000199072"/>
    </source>
</evidence>
<dbReference type="InterPro" id="IPR029058">
    <property type="entry name" value="AB_hydrolase_fold"/>
</dbReference>
<dbReference type="Gene3D" id="3.40.50.1820">
    <property type="entry name" value="alpha/beta hydrolase"/>
    <property type="match status" value="1"/>
</dbReference>
<keyword evidence="3" id="KW-1185">Reference proteome</keyword>
<dbReference type="InterPro" id="IPR051049">
    <property type="entry name" value="Dienelactone_hydrolase-like"/>
</dbReference>
<sequence length="303" mass="33477">MKTCKATQAWLINVIVINSTINMKKLILFTLFISIGVFAFAQNNVVCHSNISSTRQFAMLASSSKFRMAHLNPLPVKFQSSIGQSITYKTSDGKESTAYMLKAKKSTNNYILVVHEWWGLNDYVKRKSEKIYNDLGNVNIIDVDLYDGKVATTSQEAGKYMQAVVEDRAKAIINGAIAYAGPNAHIATIGWCFGGGWSLQTTLLAGKKAVACVMYYGMPEQDLGKLKTLNADVLGNFANKDQWINPKVVAKFNDDMKAAGKKLYLHQYDADHGFANPSNPAYNSDATKDAYANTIAFLKSHLK</sequence>
<evidence type="ECO:0000259" key="1">
    <source>
        <dbReference type="Pfam" id="PF01738"/>
    </source>
</evidence>
<proteinExistence type="predicted"/>
<reference evidence="2 3" key="1">
    <citation type="submission" date="2016-10" db="EMBL/GenBank/DDBJ databases">
        <authorList>
            <person name="de Groot N.N."/>
        </authorList>
    </citation>
    <scope>NUCLEOTIDE SEQUENCE [LARGE SCALE GENOMIC DNA]</scope>
    <source>
        <strain evidence="2 3">47C3B</strain>
    </source>
</reference>
<accession>A0A1G7FL07</accession>
<organism evidence="2 3">
    <name type="scientific">Mucilaginibacter pineti</name>
    <dbReference type="NCBI Taxonomy" id="1391627"/>
    <lineage>
        <taxon>Bacteria</taxon>
        <taxon>Pseudomonadati</taxon>
        <taxon>Bacteroidota</taxon>
        <taxon>Sphingobacteriia</taxon>
        <taxon>Sphingobacteriales</taxon>
        <taxon>Sphingobacteriaceae</taxon>
        <taxon>Mucilaginibacter</taxon>
    </lineage>
</organism>
<dbReference type="Pfam" id="PF01738">
    <property type="entry name" value="DLH"/>
    <property type="match status" value="1"/>
</dbReference>
<protein>
    <submittedName>
        <fullName evidence="2">Carboxymethylenebutenolidase</fullName>
    </submittedName>
</protein>
<dbReference type="SUPFAM" id="SSF53474">
    <property type="entry name" value="alpha/beta-Hydrolases"/>
    <property type="match status" value="1"/>
</dbReference>
<evidence type="ECO:0000313" key="2">
    <source>
        <dbReference type="EMBL" id="SDE76556.1"/>
    </source>
</evidence>
<dbReference type="InterPro" id="IPR002925">
    <property type="entry name" value="Dienelactn_hydro"/>
</dbReference>
<dbReference type="GO" id="GO:0016787">
    <property type="term" value="F:hydrolase activity"/>
    <property type="evidence" value="ECO:0007669"/>
    <property type="project" value="InterPro"/>
</dbReference>
<dbReference type="AlphaFoldDB" id="A0A1G7FL07"/>
<feature type="domain" description="Dienelactone hydrolase" evidence="1">
    <location>
        <begin position="98"/>
        <end position="301"/>
    </location>
</feature>
<dbReference type="EMBL" id="FNAI01000009">
    <property type="protein sequence ID" value="SDE76556.1"/>
    <property type="molecule type" value="Genomic_DNA"/>
</dbReference>
<dbReference type="STRING" id="1391627.SAMN05216464_109106"/>
<dbReference type="PANTHER" id="PTHR46623">
    <property type="entry name" value="CARBOXYMETHYLENEBUTENOLIDASE-RELATED"/>
    <property type="match status" value="1"/>
</dbReference>
<gene>
    <name evidence="2" type="ORF">SAMN05216464_109106</name>
</gene>
<dbReference type="PANTHER" id="PTHR46623:SF6">
    <property type="entry name" value="ALPHA_BETA-HYDROLASES SUPERFAMILY PROTEIN"/>
    <property type="match status" value="1"/>
</dbReference>
<dbReference type="Proteomes" id="UP000199072">
    <property type="component" value="Unassembled WGS sequence"/>
</dbReference>